<organism evidence="1">
    <name type="scientific">hydrothermal vent metagenome</name>
    <dbReference type="NCBI Taxonomy" id="652676"/>
    <lineage>
        <taxon>unclassified sequences</taxon>
        <taxon>metagenomes</taxon>
        <taxon>ecological metagenomes</taxon>
    </lineage>
</organism>
<gene>
    <name evidence="1" type="ORF">MNBD_GAMMA03-1929</name>
</gene>
<dbReference type="InterPro" id="IPR029046">
    <property type="entry name" value="LolA/LolB/LppX"/>
</dbReference>
<reference evidence="1" key="1">
    <citation type="submission" date="2018-06" db="EMBL/GenBank/DDBJ databases">
        <authorList>
            <person name="Zhirakovskaya E."/>
        </authorList>
    </citation>
    <scope>NUCLEOTIDE SEQUENCE</scope>
</reference>
<dbReference type="InterPro" id="IPR004564">
    <property type="entry name" value="OM_lipoprot_carrier_LolA-like"/>
</dbReference>
<dbReference type="Pfam" id="PF03548">
    <property type="entry name" value="LolA"/>
    <property type="match status" value="1"/>
</dbReference>
<evidence type="ECO:0008006" key="2">
    <source>
        <dbReference type="Google" id="ProtNLM"/>
    </source>
</evidence>
<sequence length="193" mass="22069">MFKPLLFISLIFIVCGFSSVAHSNSLTLESLFSAFKQIKSQQKNFTEEQIDPILDIRIQKSGYLIYQSPENLTLHYLTPIKGSIIFTPNQVKIDFPRRTVILSPDDAPQMALSQTILHLLNGNLKQLSTNFTLQFSPQSNQTWQLNLIPKNATNNYFHPIQIRGVQKQMTEIVMTDRTGESRKISFEKLLPTP</sequence>
<dbReference type="AlphaFoldDB" id="A0A3B0W115"/>
<evidence type="ECO:0000313" key="1">
    <source>
        <dbReference type="EMBL" id="VAW49515.1"/>
    </source>
</evidence>
<name>A0A3B0W115_9ZZZZ</name>
<dbReference type="CDD" id="cd16325">
    <property type="entry name" value="LolA"/>
    <property type="match status" value="1"/>
</dbReference>
<dbReference type="SUPFAM" id="SSF89392">
    <property type="entry name" value="Prokaryotic lipoproteins and lipoprotein localization factors"/>
    <property type="match status" value="1"/>
</dbReference>
<accession>A0A3B0W115</accession>
<dbReference type="EMBL" id="UOFC01000287">
    <property type="protein sequence ID" value="VAW49515.1"/>
    <property type="molecule type" value="Genomic_DNA"/>
</dbReference>
<protein>
    <recommendedName>
        <fullName evidence="2">Outer membrane lipoprotein carrier protein LolA</fullName>
    </recommendedName>
</protein>
<dbReference type="Gene3D" id="2.50.20.10">
    <property type="entry name" value="Lipoprotein localisation LolA/LolB/LppX"/>
    <property type="match status" value="1"/>
</dbReference>
<proteinExistence type="predicted"/>